<evidence type="ECO:0000313" key="1">
    <source>
        <dbReference type="EMBL" id="AQK50074.1"/>
    </source>
</evidence>
<sequence length="107" mass="12394">MAGAGPFLLPLFYLIISMSTLCGQLFLTSWFLPSQHQCILQSLVTISDFHFCCFTACNFRLSSEFQTYIVPSLLAIAVLLVIYSYIHIYVQKLYRTIRRRLRSTRTD</sequence>
<organism evidence="1">
    <name type="scientific">Zea mays</name>
    <name type="common">Maize</name>
    <dbReference type="NCBI Taxonomy" id="4577"/>
    <lineage>
        <taxon>Eukaryota</taxon>
        <taxon>Viridiplantae</taxon>
        <taxon>Streptophyta</taxon>
        <taxon>Embryophyta</taxon>
        <taxon>Tracheophyta</taxon>
        <taxon>Spermatophyta</taxon>
        <taxon>Magnoliopsida</taxon>
        <taxon>Liliopsida</taxon>
        <taxon>Poales</taxon>
        <taxon>Poaceae</taxon>
        <taxon>PACMAD clade</taxon>
        <taxon>Panicoideae</taxon>
        <taxon>Andropogonodae</taxon>
        <taxon>Andropogoneae</taxon>
        <taxon>Tripsacinae</taxon>
        <taxon>Zea</taxon>
    </lineage>
</organism>
<dbReference type="AlphaFoldDB" id="A0A1D6PTX1"/>
<proteinExistence type="predicted"/>
<accession>A0A1D6PTX1</accession>
<reference evidence="1" key="1">
    <citation type="submission" date="2015-12" db="EMBL/GenBank/DDBJ databases">
        <title>Update maize B73 reference genome by single molecule sequencing technologies.</title>
        <authorList>
            <consortium name="Maize Genome Sequencing Project"/>
            <person name="Ware D."/>
        </authorList>
    </citation>
    <scope>NUCLEOTIDE SEQUENCE</scope>
    <source>
        <tissue evidence="1">Seedling</tissue>
    </source>
</reference>
<name>A0A1D6PTX1_MAIZE</name>
<dbReference type="EMBL" id="CM000780">
    <property type="protein sequence ID" value="AQK50074.1"/>
    <property type="molecule type" value="Genomic_DNA"/>
</dbReference>
<protein>
    <submittedName>
        <fullName evidence="1">Uncharacterized protein</fullName>
    </submittedName>
</protein>
<gene>
    <name evidence="1" type="ORF">ZEAMMB73_Zm00001d049348</name>
</gene>